<evidence type="ECO:0000313" key="2">
    <source>
        <dbReference type="EMBL" id="SMG06724.1"/>
    </source>
</evidence>
<dbReference type="OrthoDB" id="9112061at2"/>
<dbReference type="PANTHER" id="PTHR37017">
    <property type="entry name" value="AB HYDROLASE-1 DOMAIN-CONTAINING PROTEIN-RELATED"/>
    <property type="match status" value="1"/>
</dbReference>
<dbReference type="AlphaFoldDB" id="A0A1X7HXI6"/>
<dbReference type="Pfam" id="PF12697">
    <property type="entry name" value="Abhydrolase_6"/>
    <property type="match status" value="1"/>
</dbReference>
<dbReference type="InterPro" id="IPR000073">
    <property type="entry name" value="AB_hydrolase_1"/>
</dbReference>
<evidence type="ECO:0000259" key="1">
    <source>
        <dbReference type="Pfam" id="PF12697"/>
    </source>
</evidence>
<accession>A0A1X7HXI6</accession>
<dbReference type="Proteomes" id="UP000193228">
    <property type="component" value="Unassembled WGS sequence"/>
</dbReference>
<keyword evidence="3" id="KW-1185">Reference proteome</keyword>
<gene>
    <name evidence="2" type="ORF">SAMN06265784_101126</name>
</gene>
<feature type="domain" description="AB hydrolase-1" evidence="1">
    <location>
        <begin position="14"/>
        <end position="240"/>
    </location>
</feature>
<protein>
    <submittedName>
        <fullName evidence="2">Alpha/beta hydrolase family protein</fullName>
    </submittedName>
</protein>
<keyword evidence="2" id="KW-0378">Hydrolase</keyword>
<dbReference type="InterPro" id="IPR052897">
    <property type="entry name" value="Sec-Metab_Biosynth_Hydrolase"/>
</dbReference>
<dbReference type="RefSeq" id="WP_085480337.1">
    <property type="nucleotide sequence ID" value="NZ_FXAT01000001.1"/>
</dbReference>
<dbReference type="GO" id="GO:0016787">
    <property type="term" value="F:hydrolase activity"/>
    <property type="evidence" value="ECO:0007669"/>
    <property type="project" value="UniProtKB-KW"/>
</dbReference>
<dbReference type="Gene3D" id="3.40.50.1820">
    <property type="entry name" value="alpha/beta hydrolase"/>
    <property type="match status" value="1"/>
</dbReference>
<evidence type="ECO:0000313" key="3">
    <source>
        <dbReference type="Proteomes" id="UP000193228"/>
    </source>
</evidence>
<dbReference type="EMBL" id="FXAT01000001">
    <property type="protein sequence ID" value="SMG06724.1"/>
    <property type="molecule type" value="Genomic_DNA"/>
</dbReference>
<dbReference type="PANTHER" id="PTHR37017:SF11">
    <property type="entry name" value="ESTERASE_LIPASE_THIOESTERASE DOMAIN-CONTAINING PROTEIN"/>
    <property type="match status" value="1"/>
</dbReference>
<dbReference type="STRING" id="1515439.SAMN06265784_101126"/>
<reference evidence="3" key="1">
    <citation type="submission" date="2017-04" db="EMBL/GenBank/DDBJ databases">
        <authorList>
            <person name="Varghese N."/>
            <person name="Submissions S."/>
        </authorList>
    </citation>
    <scope>NUCLEOTIDE SEQUENCE [LARGE SCALE GENOMIC DNA]</scope>
    <source>
        <strain evidence="3">LMG 29540</strain>
    </source>
</reference>
<name>A0A1X7HXI6_9BURK</name>
<proteinExistence type="predicted"/>
<dbReference type="SUPFAM" id="SSF53474">
    <property type="entry name" value="alpha/beta-Hydrolases"/>
    <property type="match status" value="1"/>
</dbReference>
<dbReference type="InterPro" id="IPR029058">
    <property type="entry name" value="AB_hydrolase_fold"/>
</dbReference>
<sequence>MIPAFRLDGQPKTFVLVPGSWHGGWCWSRVVTALTRKRHRVFALTQTGLGERRHLAAAATHIDVYVDDIVNTIECEELHDVVLVGHSFGGIPITGAAARLPARIRSLVYLDAGVPEVGESALSPLSPEEQERRRRSALRLDGIDVLMPPAGAPAHWGIAGAAAEWVMRRLTPHPLATYATPLEYDRSSWEALARTYIRCTAFPHPHLIVRQNQLRADTRWNWIEFPAGHHAMVSHPEELACLLETL</sequence>
<organism evidence="2 3">
    <name type="scientific">Paraburkholderia susongensis</name>
    <dbReference type="NCBI Taxonomy" id="1515439"/>
    <lineage>
        <taxon>Bacteria</taxon>
        <taxon>Pseudomonadati</taxon>
        <taxon>Pseudomonadota</taxon>
        <taxon>Betaproteobacteria</taxon>
        <taxon>Burkholderiales</taxon>
        <taxon>Burkholderiaceae</taxon>
        <taxon>Paraburkholderia</taxon>
    </lineage>
</organism>